<dbReference type="RefSeq" id="WP_144033704.1">
    <property type="nucleotide sequence ID" value="NZ_FZOS01000002.1"/>
</dbReference>
<reference evidence="2" key="1">
    <citation type="submission" date="2017-06" db="EMBL/GenBank/DDBJ databases">
        <authorList>
            <person name="Varghese N."/>
            <person name="Submissions S."/>
        </authorList>
    </citation>
    <scope>NUCLEOTIDE SEQUENCE [LARGE SCALE GENOMIC DNA]</scope>
    <source>
        <strain evidence="2">LNB2</strain>
    </source>
</reference>
<proteinExistence type="predicted"/>
<dbReference type="AlphaFoldDB" id="A0A239CJB0"/>
<name>A0A239CJB0_9SPHN</name>
<protein>
    <submittedName>
        <fullName evidence="1">Uncharacterized protein</fullName>
    </submittedName>
</protein>
<dbReference type="Proteomes" id="UP000198281">
    <property type="component" value="Unassembled WGS sequence"/>
</dbReference>
<sequence length="112" mass="12571">MVTDHNAGMDGLQEYQRRFFELATSDDAAIRRFAFIGARRGDARRFYQVEQLRIDATVLGLSLETFQGIVERVNDRAKISATWGTFGDRLAAIREEIFAVADNKKGAGFPTP</sequence>
<accession>A0A239CJB0</accession>
<organism evidence="1 2">
    <name type="scientific">Edaphosphingomonas laterariae</name>
    <dbReference type="NCBI Taxonomy" id="861865"/>
    <lineage>
        <taxon>Bacteria</taxon>
        <taxon>Pseudomonadati</taxon>
        <taxon>Pseudomonadota</taxon>
        <taxon>Alphaproteobacteria</taxon>
        <taxon>Sphingomonadales</taxon>
        <taxon>Rhizorhabdaceae</taxon>
        <taxon>Edaphosphingomonas</taxon>
    </lineage>
</organism>
<evidence type="ECO:0000313" key="1">
    <source>
        <dbReference type="EMBL" id="SNS19982.1"/>
    </source>
</evidence>
<gene>
    <name evidence="1" type="ORF">SAMN06295912_102233</name>
</gene>
<keyword evidence="2" id="KW-1185">Reference proteome</keyword>
<evidence type="ECO:0000313" key="2">
    <source>
        <dbReference type="Proteomes" id="UP000198281"/>
    </source>
</evidence>
<dbReference type="EMBL" id="FZOS01000002">
    <property type="protein sequence ID" value="SNS19982.1"/>
    <property type="molecule type" value="Genomic_DNA"/>
</dbReference>